<gene>
    <name evidence="3" type="primary">LOC103253333</name>
</gene>
<evidence type="ECO:0000313" key="3">
    <source>
        <dbReference type="RefSeq" id="XP_021565093.1"/>
    </source>
</evidence>
<dbReference type="OrthoDB" id="2162143at2759"/>
<organism evidence="2 3">
    <name type="scientific">Carlito syrichta</name>
    <name type="common">Philippine tarsier</name>
    <name type="synonym">Tarsius syrichta</name>
    <dbReference type="NCBI Taxonomy" id="1868482"/>
    <lineage>
        <taxon>Eukaryota</taxon>
        <taxon>Metazoa</taxon>
        <taxon>Chordata</taxon>
        <taxon>Craniata</taxon>
        <taxon>Vertebrata</taxon>
        <taxon>Euteleostomi</taxon>
        <taxon>Mammalia</taxon>
        <taxon>Eutheria</taxon>
        <taxon>Euarchontoglires</taxon>
        <taxon>Primates</taxon>
        <taxon>Haplorrhini</taxon>
        <taxon>Tarsiiformes</taxon>
        <taxon>Tarsiidae</taxon>
        <taxon>Carlito</taxon>
    </lineage>
</organism>
<feature type="domain" description="DUF5523" evidence="1">
    <location>
        <begin position="5"/>
        <end position="148"/>
    </location>
</feature>
<name>A0A3Q0DTJ3_CARSF</name>
<accession>A0A3Q0DTJ3</accession>
<dbReference type="GeneID" id="103253333"/>
<sequence>MTNLDTGEDPKITETLRGKVRKKFKNTKINQGEKSSTQLLIDTKIYHLSLPTPQAEVLLDEGLSFFILSGEEGSALDQSSEQSSVNDSDSRLFSLGYNLQNVTESQDEDFVEEVMFTDLLEVKAAEYEDDLERMEKQQAIIFVPSSSPGNVLFQ</sequence>
<dbReference type="STRING" id="1868482.ENSTSYP00000008000"/>
<dbReference type="AlphaFoldDB" id="A0A3Q0DTJ3"/>
<dbReference type="RefSeq" id="XP_021565093.1">
    <property type="nucleotide sequence ID" value="XM_021709418.1"/>
</dbReference>
<reference evidence="3" key="1">
    <citation type="submission" date="2025-08" db="UniProtKB">
        <authorList>
            <consortium name="RefSeq"/>
        </authorList>
    </citation>
    <scope>IDENTIFICATION</scope>
</reference>
<dbReference type="Proteomes" id="UP000189704">
    <property type="component" value="Unplaced"/>
</dbReference>
<evidence type="ECO:0000313" key="2">
    <source>
        <dbReference type="Proteomes" id="UP000189704"/>
    </source>
</evidence>
<dbReference type="KEGG" id="csyr:103253333"/>
<dbReference type="Pfam" id="PF17661">
    <property type="entry name" value="DUF5523"/>
    <property type="match status" value="1"/>
</dbReference>
<evidence type="ECO:0000259" key="1">
    <source>
        <dbReference type="Pfam" id="PF17661"/>
    </source>
</evidence>
<protein>
    <submittedName>
        <fullName evidence="3">Protein CC2D2B homolog</fullName>
    </submittedName>
</protein>
<proteinExistence type="predicted"/>
<dbReference type="InterPro" id="IPR041510">
    <property type="entry name" value="DUF5523"/>
</dbReference>
<keyword evidence="2" id="KW-1185">Reference proteome</keyword>